<dbReference type="InterPro" id="IPR051018">
    <property type="entry name" value="Bacteriophage_GH24"/>
</dbReference>
<evidence type="ECO:0000256" key="4">
    <source>
        <dbReference type="RuleBase" id="RU003788"/>
    </source>
</evidence>
<keyword evidence="6" id="KW-1185">Reference proteome</keyword>
<dbReference type="PANTHER" id="PTHR38107">
    <property type="match status" value="1"/>
</dbReference>
<dbReference type="Gene3D" id="1.10.530.40">
    <property type="match status" value="1"/>
</dbReference>
<sequence length="147" mass="15842">MDGAADVERLAVPALVIRVQPRVIDEAQAEVYLRRTVEKFAATIRPMITAPVNENEFGAMVSLAYNIGPAAFGRSSVLSRFNAGKIQSAADAFRMWNQAGGKVLPGLVRRREAERALFLTPVATPAPQSPWAALVALVQSLITRKGA</sequence>
<dbReference type="SUPFAM" id="SSF53955">
    <property type="entry name" value="Lysozyme-like"/>
    <property type="match status" value="1"/>
</dbReference>
<dbReference type="InterPro" id="IPR023346">
    <property type="entry name" value="Lysozyme-like_dom_sf"/>
</dbReference>
<gene>
    <name evidence="5" type="ORF">SAMN05878503_110105</name>
</gene>
<name>A0A285CW41_9RHOB</name>
<evidence type="ECO:0000256" key="1">
    <source>
        <dbReference type="ARBA" id="ARBA00022529"/>
    </source>
</evidence>
<reference evidence="6" key="1">
    <citation type="submission" date="2017-08" db="EMBL/GenBank/DDBJ databases">
        <authorList>
            <person name="Varghese N."/>
            <person name="Submissions S."/>
        </authorList>
    </citation>
    <scope>NUCLEOTIDE SEQUENCE [LARGE SCALE GENOMIC DNA]</scope>
    <source>
        <strain evidence="6">JA234</strain>
    </source>
</reference>
<keyword evidence="4" id="KW-0378">Hydrolase</keyword>
<dbReference type="CDD" id="cd00737">
    <property type="entry name" value="lyz_endolysin_autolysin"/>
    <property type="match status" value="1"/>
</dbReference>
<keyword evidence="1 4" id="KW-0929">Antimicrobial</keyword>
<proteinExistence type="inferred from homology"/>
<accession>A0A285CW41</accession>
<dbReference type="InterPro" id="IPR002196">
    <property type="entry name" value="Glyco_hydro_24"/>
</dbReference>
<dbReference type="GO" id="GO:0031640">
    <property type="term" value="P:killing of cells of another organism"/>
    <property type="evidence" value="ECO:0007669"/>
    <property type="project" value="UniProtKB-KW"/>
</dbReference>
<dbReference type="EMBL" id="OAOQ01000010">
    <property type="protein sequence ID" value="SNX71767.1"/>
    <property type="molecule type" value="Genomic_DNA"/>
</dbReference>
<dbReference type="Pfam" id="PF00959">
    <property type="entry name" value="Phage_lysozyme"/>
    <property type="match status" value="1"/>
</dbReference>
<dbReference type="GO" id="GO:0042742">
    <property type="term" value="P:defense response to bacterium"/>
    <property type="evidence" value="ECO:0007669"/>
    <property type="project" value="UniProtKB-KW"/>
</dbReference>
<dbReference type="Proteomes" id="UP000219467">
    <property type="component" value="Unassembled WGS sequence"/>
</dbReference>
<dbReference type="GO" id="GO:0016998">
    <property type="term" value="P:cell wall macromolecule catabolic process"/>
    <property type="evidence" value="ECO:0007669"/>
    <property type="project" value="InterPro"/>
</dbReference>
<evidence type="ECO:0000313" key="6">
    <source>
        <dbReference type="Proteomes" id="UP000219467"/>
    </source>
</evidence>
<evidence type="ECO:0000256" key="2">
    <source>
        <dbReference type="ARBA" id="ARBA00022638"/>
    </source>
</evidence>
<dbReference type="PANTHER" id="PTHR38107:SF3">
    <property type="entry name" value="LYSOZYME RRRD-RELATED"/>
    <property type="match status" value="1"/>
</dbReference>
<keyword evidence="2 4" id="KW-0081">Bacteriolytic enzyme</keyword>
<dbReference type="InterPro" id="IPR033907">
    <property type="entry name" value="Endolysin_autolysin"/>
</dbReference>
<organism evidence="5 6">
    <name type="scientific">Cereibacter ovatus</name>
    <dbReference type="NCBI Taxonomy" id="439529"/>
    <lineage>
        <taxon>Bacteria</taxon>
        <taxon>Pseudomonadati</taxon>
        <taxon>Pseudomonadota</taxon>
        <taxon>Alphaproteobacteria</taxon>
        <taxon>Rhodobacterales</taxon>
        <taxon>Paracoccaceae</taxon>
        <taxon>Cereibacter</taxon>
    </lineage>
</organism>
<dbReference type="RefSeq" id="WP_204840011.1">
    <property type="nucleotide sequence ID" value="NZ_OAOQ01000010.1"/>
</dbReference>
<comment type="similarity">
    <text evidence="4">Belongs to the glycosyl hydrolase 24 family.</text>
</comment>
<dbReference type="EC" id="3.2.1.17" evidence="4"/>
<protein>
    <recommendedName>
        <fullName evidence="4">Lysozyme</fullName>
        <ecNumber evidence="4">3.2.1.17</ecNumber>
    </recommendedName>
</protein>
<dbReference type="GO" id="GO:0003796">
    <property type="term" value="F:lysozyme activity"/>
    <property type="evidence" value="ECO:0007669"/>
    <property type="project" value="UniProtKB-EC"/>
</dbReference>
<comment type="catalytic activity">
    <reaction evidence="4">
        <text>Hydrolysis of (1-&gt;4)-beta-linkages between N-acetylmuramic acid and N-acetyl-D-glucosamine residues in a peptidoglycan and between N-acetyl-D-glucosamine residues in chitodextrins.</text>
        <dbReference type="EC" id="3.2.1.17"/>
    </reaction>
</comment>
<evidence type="ECO:0000313" key="5">
    <source>
        <dbReference type="EMBL" id="SNX71767.1"/>
    </source>
</evidence>
<dbReference type="AlphaFoldDB" id="A0A285CW41"/>
<evidence type="ECO:0000256" key="3">
    <source>
        <dbReference type="ARBA" id="ARBA00023200"/>
    </source>
</evidence>
<keyword evidence="4" id="KW-0326">Glycosidase</keyword>
<dbReference type="GO" id="GO:0009253">
    <property type="term" value="P:peptidoglycan catabolic process"/>
    <property type="evidence" value="ECO:0007669"/>
    <property type="project" value="InterPro"/>
</dbReference>
<keyword evidence="3" id="KW-1035">Host cytoplasm</keyword>
<dbReference type="InterPro" id="IPR023347">
    <property type="entry name" value="Lysozyme_dom_sf"/>
</dbReference>